<proteinExistence type="predicted"/>
<gene>
    <name evidence="1" type="ORF">BYL167_LOCUS45301</name>
    <name evidence="2" type="ORF">BYL167_LOCUS46061</name>
</gene>
<name>A0A8S3AS60_9BILA</name>
<reference evidence="1" key="1">
    <citation type="submission" date="2021-02" db="EMBL/GenBank/DDBJ databases">
        <authorList>
            <person name="Nowell W R."/>
        </authorList>
    </citation>
    <scope>NUCLEOTIDE SEQUENCE</scope>
</reference>
<sequence length="35" mass="4356">MEQYTNNLEELVKERTNDYLLEKRKAEELLYRLLP</sequence>
<dbReference type="AlphaFoldDB" id="A0A8S3AS60"/>
<evidence type="ECO:0000313" key="2">
    <source>
        <dbReference type="EMBL" id="CAF4749991.1"/>
    </source>
</evidence>
<dbReference type="Proteomes" id="UP000681967">
    <property type="component" value="Unassembled WGS sequence"/>
</dbReference>
<evidence type="ECO:0000313" key="1">
    <source>
        <dbReference type="EMBL" id="CAF4731786.1"/>
    </source>
</evidence>
<comment type="caution">
    <text evidence="1">The sequence shown here is derived from an EMBL/GenBank/DDBJ whole genome shotgun (WGS) entry which is preliminary data.</text>
</comment>
<feature type="non-terminal residue" evidence="1">
    <location>
        <position position="35"/>
    </location>
</feature>
<dbReference type="EMBL" id="CAJOBH010129417">
    <property type="protein sequence ID" value="CAF4749991.1"/>
    <property type="molecule type" value="Genomic_DNA"/>
</dbReference>
<protein>
    <submittedName>
        <fullName evidence="1">Uncharacterized protein</fullName>
    </submittedName>
</protein>
<dbReference type="EMBL" id="CAJOBH010125281">
    <property type="protein sequence ID" value="CAF4731786.1"/>
    <property type="molecule type" value="Genomic_DNA"/>
</dbReference>
<evidence type="ECO:0000313" key="3">
    <source>
        <dbReference type="Proteomes" id="UP000681967"/>
    </source>
</evidence>
<dbReference type="Gene3D" id="6.10.250.780">
    <property type="match status" value="1"/>
</dbReference>
<organism evidence="1 3">
    <name type="scientific">Rotaria magnacalcarata</name>
    <dbReference type="NCBI Taxonomy" id="392030"/>
    <lineage>
        <taxon>Eukaryota</taxon>
        <taxon>Metazoa</taxon>
        <taxon>Spiralia</taxon>
        <taxon>Gnathifera</taxon>
        <taxon>Rotifera</taxon>
        <taxon>Eurotatoria</taxon>
        <taxon>Bdelloidea</taxon>
        <taxon>Philodinida</taxon>
        <taxon>Philodinidae</taxon>
        <taxon>Rotaria</taxon>
    </lineage>
</organism>
<accession>A0A8S3AS60</accession>